<dbReference type="EMBL" id="JAYRBN010000091">
    <property type="protein sequence ID" value="KAL2730359.1"/>
    <property type="molecule type" value="Genomic_DNA"/>
</dbReference>
<feature type="compositionally biased region" description="Basic and acidic residues" evidence="1">
    <location>
        <begin position="43"/>
        <end position="56"/>
    </location>
</feature>
<proteinExistence type="predicted"/>
<gene>
    <name evidence="2" type="ORF">V1477_016170</name>
</gene>
<reference evidence="2 3" key="1">
    <citation type="journal article" date="2024" name="Ann. Entomol. Soc. Am.">
        <title>Genomic analyses of the southern and eastern yellowjacket wasps (Hymenoptera: Vespidae) reveal evolutionary signatures of social life.</title>
        <authorList>
            <person name="Catto M.A."/>
            <person name="Caine P.B."/>
            <person name="Orr S.E."/>
            <person name="Hunt B.G."/>
            <person name="Goodisman M.A.D."/>
        </authorList>
    </citation>
    <scope>NUCLEOTIDE SEQUENCE [LARGE SCALE GENOMIC DNA]</scope>
    <source>
        <strain evidence="2">232</strain>
        <tissue evidence="2">Head and thorax</tissue>
    </source>
</reference>
<sequence length="113" mass="13113">MAGPTCQGVRLLHAVNDDVDRDEETRRMLSEKRTSWFKAKKTPKCERRKQKEKEHGLAQAGKDLIQDEHGKKNFFGRKKNVDSLCLLAFKFYQQTRAETDFISGAQNEVEKKI</sequence>
<accession>A0ABD2BC92</accession>
<feature type="region of interest" description="Disordered" evidence="1">
    <location>
        <begin position="40"/>
        <end position="63"/>
    </location>
</feature>
<keyword evidence="3" id="KW-1185">Reference proteome</keyword>
<evidence type="ECO:0000256" key="1">
    <source>
        <dbReference type="SAM" id="MobiDB-lite"/>
    </source>
</evidence>
<name>A0ABD2BC92_VESMC</name>
<evidence type="ECO:0000313" key="3">
    <source>
        <dbReference type="Proteomes" id="UP001607303"/>
    </source>
</evidence>
<dbReference type="Proteomes" id="UP001607303">
    <property type="component" value="Unassembled WGS sequence"/>
</dbReference>
<organism evidence="2 3">
    <name type="scientific">Vespula maculifrons</name>
    <name type="common">Eastern yellow jacket</name>
    <name type="synonym">Wasp</name>
    <dbReference type="NCBI Taxonomy" id="7453"/>
    <lineage>
        <taxon>Eukaryota</taxon>
        <taxon>Metazoa</taxon>
        <taxon>Ecdysozoa</taxon>
        <taxon>Arthropoda</taxon>
        <taxon>Hexapoda</taxon>
        <taxon>Insecta</taxon>
        <taxon>Pterygota</taxon>
        <taxon>Neoptera</taxon>
        <taxon>Endopterygota</taxon>
        <taxon>Hymenoptera</taxon>
        <taxon>Apocrita</taxon>
        <taxon>Aculeata</taxon>
        <taxon>Vespoidea</taxon>
        <taxon>Vespidae</taxon>
        <taxon>Vespinae</taxon>
        <taxon>Vespula</taxon>
    </lineage>
</organism>
<dbReference type="AlphaFoldDB" id="A0ABD2BC92"/>
<comment type="caution">
    <text evidence="2">The sequence shown here is derived from an EMBL/GenBank/DDBJ whole genome shotgun (WGS) entry which is preliminary data.</text>
</comment>
<protein>
    <submittedName>
        <fullName evidence="2">Uncharacterized protein</fullName>
    </submittedName>
</protein>
<evidence type="ECO:0000313" key="2">
    <source>
        <dbReference type="EMBL" id="KAL2730359.1"/>
    </source>
</evidence>